<feature type="region of interest" description="Disordered" evidence="1">
    <location>
        <begin position="63"/>
        <end position="179"/>
    </location>
</feature>
<sequence>MPINLQNHRTSNAKLFSVSGNKQKLHTAASFQKKKNANLKVGKSSSGTGSALLNRMINNQSLAAAASNPSRRRHSMTGNSGINGSTHSATGSTTSGREGSVSPLRRSVGDAPSPPQQQQPPHIGQVAITPKGSSHERKIKKSASGDTSLDPPHLFRSSSTSSNKKKNMRRSRSFDKEKTLSSLMPSAIVTCSLAMKPRNFLRRGSGDSARSNNTAPPSANTNTTNTSTSSKKGRSTSTGALPDCEPESPRDTLKAKRRQLRRNTLSGDLPFVPDTPPSSLLNISTDDPEDVSNRFLSDDDDSDDDSLFSMSEEH</sequence>
<proteinExistence type="predicted"/>
<organism evidence="2 3">
    <name type="scientific">Seminavis robusta</name>
    <dbReference type="NCBI Taxonomy" id="568900"/>
    <lineage>
        <taxon>Eukaryota</taxon>
        <taxon>Sar</taxon>
        <taxon>Stramenopiles</taxon>
        <taxon>Ochrophyta</taxon>
        <taxon>Bacillariophyta</taxon>
        <taxon>Bacillariophyceae</taxon>
        <taxon>Bacillariophycidae</taxon>
        <taxon>Naviculales</taxon>
        <taxon>Naviculaceae</taxon>
        <taxon>Seminavis</taxon>
    </lineage>
</organism>
<dbReference type="Proteomes" id="UP001153069">
    <property type="component" value="Unassembled WGS sequence"/>
</dbReference>
<dbReference type="AlphaFoldDB" id="A0A9N8D4K7"/>
<accession>A0A9N8D4K7</accession>
<dbReference type="EMBL" id="CAICTM010000003">
    <property type="protein sequence ID" value="CAB9496293.1"/>
    <property type="molecule type" value="Genomic_DNA"/>
</dbReference>
<feature type="compositionally biased region" description="Low complexity" evidence="1">
    <location>
        <begin position="211"/>
        <end position="239"/>
    </location>
</feature>
<gene>
    <name evidence="2" type="ORF">SEMRO_3_G002690.1</name>
</gene>
<reference evidence="2" key="1">
    <citation type="submission" date="2020-06" db="EMBL/GenBank/DDBJ databases">
        <authorList>
            <consortium name="Plant Systems Biology data submission"/>
        </authorList>
    </citation>
    <scope>NUCLEOTIDE SEQUENCE</scope>
    <source>
        <strain evidence="2">D6</strain>
    </source>
</reference>
<evidence type="ECO:0000313" key="2">
    <source>
        <dbReference type="EMBL" id="CAB9496293.1"/>
    </source>
</evidence>
<name>A0A9N8D4K7_9STRA</name>
<evidence type="ECO:0000313" key="3">
    <source>
        <dbReference type="Proteomes" id="UP001153069"/>
    </source>
</evidence>
<feature type="region of interest" description="Disordered" evidence="1">
    <location>
        <begin position="200"/>
        <end position="314"/>
    </location>
</feature>
<protein>
    <submittedName>
        <fullName evidence="2">Uncharacterized protein</fullName>
    </submittedName>
</protein>
<comment type="caution">
    <text evidence="2">The sequence shown here is derived from an EMBL/GenBank/DDBJ whole genome shotgun (WGS) entry which is preliminary data.</text>
</comment>
<evidence type="ECO:0000256" key="1">
    <source>
        <dbReference type="SAM" id="MobiDB-lite"/>
    </source>
</evidence>
<keyword evidence="3" id="KW-1185">Reference proteome</keyword>
<feature type="compositionally biased region" description="Low complexity" evidence="1">
    <location>
        <begin position="84"/>
        <end position="96"/>
    </location>
</feature>